<comment type="caution">
    <text evidence="1">The sequence shown here is derived from an EMBL/GenBank/DDBJ whole genome shotgun (WGS) entry which is preliminary data.</text>
</comment>
<proteinExistence type="predicted"/>
<sequence length="245" mass="27359">MTEQRERALAELGRAGVLAAVSWAWATAARRTAMDYDPATGHDQVWLGLTAHKLFCDRLDRVFHCRRYHVDPDGELVGRDVLGDGLLSGELDAMPSVRPGVVLRADDHSSPGWRVDRWRWLVTSFPYEGVDRISWASKTPTKQRAAGRRPPEDQFTLFTLGESEIDDSVLFIAHAINSDATDSECWLGRPRSTEGGGRPWHWRERLVEPRPREAGRVWPVVGAPTGQRGVSDAEVQLKRVAGTGE</sequence>
<dbReference type="RefSeq" id="WP_075976814.1">
    <property type="nucleotide sequence ID" value="NZ_MKQR01000023.1"/>
</dbReference>
<organism evidence="1 2">
    <name type="scientific">Actinokineospora bangkokensis</name>
    <dbReference type="NCBI Taxonomy" id="1193682"/>
    <lineage>
        <taxon>Bacteria</taxon>
        <taxon>Bacillati</taxon>
        <taxon>Actinomycetota</taxon>
        <taxon>Actinomycetes</taxon>
        <taxon>Pseudonocardiales</taxon>
        <taxon>Pseudonocardiaceae</taxon>
        <taxon>Actinokineospora</taxon>
    </lineage>
</organism>
<name>A0A1Q9LH92_9PSEU</name>
<reference evidence="1 2" key="1">
    <citation type="submission" date="2016-10" db="EMBL/GenBank/DDBJ databases">
        <title>The Draft Genome Sequence of Actinokineospora bangkokensis 44EHWT reveals the biosynthetic pathway of antifungal compounds Thailandins with unusual extender unit butylmalonyl-CoA.</title>
        <authorList>
            <person name="Greule A."/>
            <person name="Intra B."/>
            <person name="Flemming S."/>
            <person name="Rommel M.G."/>
            <person name="Panbangred W."/>
            <person name="Bechthold A."/>
        </authorList>
    </citation>
    <scope>NUCLEOTIDE SEQUENCE [LARGE SCALE GENOMIC DNA]</scope>
    <source>
        <strain evidence="1 2">44EHW</strain>
    </source>
</reference>
<dbReference type="Proteomes" id="UP000186040">
    <property type="component" value="Unassembled WGS sequence"/>
</dbReference>
<gene>
    <name evidence="1" type="ORF">BJP25_00830</name>
</gene>
<accession>A0A1Q9LH92</accession>
<evidence type="ECO:0000313" key="1">
    <source>
        <dbReference type="EMBL" id="OLR91417.1"/>
    </source>
</evidence>
<dbReference type="EMBL" id="MKQR01000023">
    <property type="protein sequence ID" value="OLR91417.1"/>
    <property type="molecule type" value="Genomic_DNA"/>
</dbReference>
<dbReference type="STRING" id="1193682.BJP25_00830"/>
<protein>
    <submittedName>
        <fullName evidence="1">Uncharacterized protein</fullName>
    </submittedName>
</protein>
<evidence type="ECO:0000313" key="2">
    <source>
        <dbReference type="Proteomes" id="UP000186040"/>
    </source>
</evidence>
<keyword evidence="2" id="KW-1185">Reference proteome</keyword>
<dbReference type="AlphaFoldDB" id="A0A1Q9LH92"/>
<dbReference type="OrthoDB" id="3385315at2"/>